<dbReference type="PANTHER" id="PTHR30520:SF8">
    <property type="entry name" value="NITRITE TRANSPORTER NIRC"/>
    <property type="match status" value="1"/>
</dbReference>
<feature type="transmembrane region" description="Helical" evidence="5">
    <location>
        <begin position="58"/>
        <end position="83"/>
    </location>
</feature>
<sequence length="267" mass="27993">MALNDIASGAVNKKIVLMERNPMRFGVRSIFGGAFLTLGTAFAGVVGNAVESAVPGHGLGAVVFAMLFGLGLFCIVILNAELATGNMMMGAYGAAAGQISWPKALWFALVTTFWNLVGAILIAAILGVSAKYNSFDATNLVATLSSGKLDKSWWGAMVEAIAANFVVNMAIVAALFAKDFVSKFFVILPIIAIFVGLGLEHVIANFSLMTITAFAGGFDASLLPDNFTAGAVALNWLFVWIGNYIGGGLLIGAVYAWLNSGDEAYRD</sequence>
<keyword evidence="7" id="KW-1185">Reference proteome</keyword>
<feature type="transmembrane region" description="Helical" evidence="5">
    <location>
        <begin position="184"/>
        <end position="217"/>
    </location>
</feature>
<proteinExistence type="predicted"/>
<dbReference type="InterPro" id="IPR000292">
    <property type="entry name" value="For/NO2_transpt"/>
</dbReference>
<comment type="subcellular location">
    <subcellularLocation>
        <location evidence="1">Membrane</location>
        <topology evidence="1">Multi-pass membrane protein</topology>
    </subcellularLocation>
</comment>
<gene>
    <name evidence="6" type="ORF">FHE74_04925</name>
</gene>
<keyword evidence="2 5" id="KW-0812">Transmembrane</keyword>
<dbReference type="InterPro" id="IPR023271">
    <property type="entry name" value="Aquaporin-like"/>
</dbReference>
<dbReference type="AlphaFoldDB" id="A0A5C4U5B5"/>
<evidence type="ECO:0000256" key="5">
    <source>
        <dbReference type="SAM" id="Phobius"/>
    </source>
</evidence>
<evidence type="ECO:0000313" key="6">
    <source>
        <dbReference type="EMBL" id="TNL98545.1"/>
    </source>
</evidence>
<name>A0A5C4U5B5_9CORY</name>
<organism evidence="6 7">
    <name type="scientific">Corynebacterium tapiri</name>
    <dbReference type="NCBI Taxonomy" id="1448266"/>
    <lineage>
        <taxon>Bacteria</taxon>
        <taxon>Bacillati</taxon>
        <taxon>Actinomycetota</taxon>
        <taxon>Actinomycetes</taxon>
        <taxon>Mycobacteriales</taxon>
        <taxon>Corynebacteriaceae</taxon>
        <taxon>Corynebacterium</taxon>
    </lineage>
</organism>
<feature type="transmembrane region" description="Helical" evidence="5">
    <location>
        <begin position="152"/>
        <end position="177"/>
    </location>
</feature>
<accession>A0A5C4U5B5</accession>
<dbReference type="Gene3D" id="1.20.1080.10">
    <property type="entry name" value="Glycerol uptake facilitator protein"/>
    <property type="match status" value="1"/>
</dbReference>
<dbReference type="Proteomes" id="UP000312032">
    <property type="component" value="Unassembled WGS sequence"/>
</dbReference>
<dbReference type="PANTHER" id="PTHR30520">
    <property type="entry name" value="FORMATE TRANSPORTER-RELATED"/>
    <property type="match status" value="1"/>
</dbReference>
<evidence type="ECO:0000256" key="2">
    <source>
        <dbReference type="ARBA" id="ARBA00022692"/>
    </source>
</evidence>
<dbReference type="GO" id="GO:0005886">
    <property type="term" value="C:plasma membrane"/>
    <property type="evidence" value="ECO:0007669"/>
    <property type="project" value="TreeGrafter"/>
</dbReference>
<feature type="transmembrane region" description="Helical" evidence="5">
    <location>
        <begin position="237"/>
        <end position="258"/>
    </location>
</feature>
<dbReference type="OrthoDB" id="9786493at2"/>
<keyword evidence="4 5" id="KW-0472">Membrane</keyword>
<dbReference type="EMBL" id="VDHJ01000005">
    <property type="protein sequence ID" value="TNL98545.1"/>
    <property type="molecule type" value="Genomic_DNA"/>
</dbReference>
<comment type="caution">
    <text evidence="6">The sequence shown here is derived from an EMBL/GenBank/DDBJ whole genome shotgun (WGS) entry which is preliminary data.</text>
</comment>
<dbReference type="Pfam" id="PF01226">
    <property type="entry name" value="Form_Nir_trans"/>
    <property type="match status" value="1"/>
</dbReference>
<evidence type="ECO:0000256" key="3">
    <source>
        <dbReference type="ARBA" id="ARBA00022989"/>
    </source>
</evidence>
<feature type="transmembrane region" description="Helical" evidence="5">
    <location>
        <begin position="104"/>
        <end position="132"/>
    </location>
</feature>
<feature type="transmembrane region" description="Helical" evidence="5">
    <location>
        <begin position="25"/>
        <end position="46"/>
    </location>
</feature>
<evidence type="ECO:0000313" key="7">
    <source>
        <dbReference type="Proteomes" id="UP000312032"/>
    </source>
</evidence>
<evidence type="ECO:0000256" key="1">
    <source>
        <dbReference type="ARBA" id="ARBA00004141"/>
    </source>
</evidence>
<evidence type="ECO:0000256" key="4">
    <source>
        <dbReference type="ARBA" id="ARBA00023136"/>
    </source>
</evidence>
<dbReference type="RefSeq" id="WP_139465390.1">
    <property type="nucleotide sequence ID" value="NZ_VDHJ01000005.1"/>
</dbReference>
<reference evidence="6 7" key="1">
    <citation type="submission" date="2019-06" db="EMBL/GenBank/DDBJ databases">
        <authorList>
            <person name="Li J."/>
        </authorList>
    </citation>
    <scope>NUCLEOTIDE SEQUENCE [LARGE SCALE GENOMIC DNA]</scope>
    <source>
        <strain evidence="6 7">LMG 28165</strain>
    </source>
</reference>
<dbReference type="GO" id="GO:0015499">
    <property type="term" value="F:formate transmembrane transporter activity"/>
    <property type="evidence" value="ECO:0007669"/>
    <property type="project" value="TreeGrafter"/>
</dbReference>
<protein>
    <submittedName>
        <fullName evidence="6">Formate/nitrite transporter family protein</fullName>
    </submittedName>
</protein>
<keyword evidence="3 5" id="KW-1133">Transmembrane helix</keyword>